<feature type="binding site" evidence="11">
    <location>
        <position position="177"/>
    </location>
    <ligand>
        <name>FMN</name>
        <dbReference type="ChEBI" id="CHEBI:58210"/>
    </ligand>
</feature>
<comment type="similarity">
    <text evidence="4 11">Belongs to the dihydroorotate dehydrogenase family. Type 2 subfamily.</text>
</comment>
<feature type="binding site" evidence="11">
    <location>
        <position position="87"/>
    </location>
    <ligand>
        <name>FMN</name>
        <dbReference type="ChEBI" id="CHEBI:58210"/>
    </ligand>
</feature>
<keyword evidence="11" id="KW-1003">Cell membrane</keyword>
<evidence type="ECO:0000256" key="6">
    <source>
        <dbReference type="ARBA" id="ARBA00022643"/>
    </source>
</evidence>
<feature type="binding site" evidence="11">
    <location>
        <position position="273"/>
    </location>
    <ligand>
        <name>FMN</name>
        <dbReference type="ChEBI" id="CHEBI:58210"/>
    </ligand>
</feature>
<evidence type="ECO:0000256" key="3">
    <source>
        <dbReference type="ARBA" id="ARBA00005161"/>
    </source>
</evidence>
<dbReference type="PROSITE" id="PS00911">
    <property type="entry name" value="DHODEHASE_1"/>
    <property type="match status" value="1"/>
</dbReference>
<evidence type="ECO:0000313" key="14">
    <source>
        <dbReference type="Proteomes" id="UP001254608"/>
    </source>
</evidence>
<protein>
    <recommendedName>
        <fullName evidence="11">Dihydroorotate dehydrogenase (quinone)</fullName>
        <ecNumber evidence="11">1.3.5.2</ecNumber>
    </recommendedName>
    <alternativeName>
        <fullName evidence="11">DHOdehase</fullName>
        <shortName evidence="11">DHOD</shortName>
        <shortName evidence="11">DHODase</shortName>
    </alternativeName>
    <alternativeName>
        <fullName evidence="11">Dihydroorotate oxidase</fullName>
    </alternativeName>
</protein>
<proteinExistence type="inferred from homology"/>
<sequence>MSDFYALLRPLLFALDAERSHELSLAAMKHLPRLATLPFRGDVQDDPFDCLGLRFANRVGLAAGLDKNGEAIEAFGRLGFGFVEVGTVTPRPQPGNPRPRLFRVPAQQALINRMGFNNQGVDALAQRVRGVRERAAYRGVIGINIGKNFDTPIEQALGDYRVGLETVYDCADYVTINISSPNTRKLRELQERGKLDALLGGLSEVRARLADAAGRRVPLLLKIAPDVDVAGLTDIADSAQACGMDGLIATNTTIARPGLDGTPLANEAGGLSGAPLKPLADETLRALRARLDASFPIIGVGGVLAGRDATDKILAGADMVQIYSGLIYRGPGLVSECIAAVAAARSVR</sequence>
<organism evidence="13 14">
    <name type="scientific">Banduia mediterranea</name>
    <dbReference type="NCBI Taxonomy" id="3075609"/>
    <lineage>
        <taxon>Bacteria</taxon>
        <taxon>Pseudomonadati</taxon>
        <taxon>Pseudomonadota</taxon>
        <taxon>Gammaproteobacteria</taxon>
        <taxon>Nevskiales</taxon>
        <taxon>Algiphilaceae</taxon>
        <taxon>Banduia</taxon>
    </lineage>
</organism>
<dbReference type="InterPro" id="IPR050074">
    <property type="entry name" value="DHO_dehydrogenase"/>
</dbReference>
<keyword evidence="7 11" id="KW-0665">Pyrimidine biosynthesis</keyword>
<feature type="binding site" evidence="11">
    <location>
        <begin position="323"/>
        <end position="324"/>
    </location>
    <ligand>
        <name>FMN</name>
        <dbReference type="ChEBI" id="CHEBI:58210"/>
    </ligand>
</feature>
<dbReference type="NCBIfam" id="NF003652">
    <property type="entry name" value="PRK05286.2-5"/>
    <property type="match status" value="1"/>
</dbReference>
<comment type="subcellular location">
    <subcellularLocation>
        <location evidence="11">Cell membrane</location>
        <topology evidence="11">Peripheral membrane protein</topology>
    </subcellularLocation>
    <subcellularLocation>
        <location evidence="2">Membrane</location>
    </subcellularLocation>
</comment>
<name>A0ABU2WM32_9GAMM</name>
<dbReference type="GO" id="GO:0106430">
    <property type="term" value="F:dihydroorotate dehydrogenase (quinone) activity"/>
    <property type="evidence" value="ECO:0007669"/>
    <property type="project" value="UniProtKB-EC"/>
</dbReference>
<dbReference type="SUPFAM" id="SSF51395">
    <property type="entry name" value="FMN-linked oxidoreductases"/>
    <property type="match status" value="1"/>
</dbReference>
<feature type="domain" description="Dihydroorotate dehydrogenase catalytic" evidence="12">
    <location>
        <begin position="50"/>
        <end position="339"/>
    </location>
</feature>
<feature type="binding site" evidence="11">
    <location>
        <position position="182"/>
    </location>
    <ligand>
        <name>substrate</name>
    </ligand>
</feature>
<feature type="binding site" evidence="11">
    <location>
        <begin position="251"/>
        <end position="252"/>
    </location>
    <ligand>
        <name>substrate</name>
    </ligand>
</feature>
<dbReference type="InterPro" id="IPR005720">
    <property type="entry name" value="Dihydroorotate_DH_cat"/>
</dbReference>
<feature type="binding site" evidence="11">
    <location>
        <position position="67"/>
    </location>
    <ligand>
        <name>substrate</name>
    </ligand>
</feature>
<dbReference type="PIRSF" id="PIRSF000164">
    <property type="entry name" value="DHO_oxidase"/>
    <property type="match status" value="1"/>
</dbReference>
<evidence type="ECO:0000259" key="12">
    <source>
        <dbReference type="Pfam" id="PF01180"/>
    </source>
</evidence>
<dbReference type="Gene3D" id="3.20.20.70">
    <property type="entry name" value="Aldolase class I"/>
    <property type="match status" value="1"/>
</dbReference>
<comment type="caution">
    <text evidence="13">The sequence shown here is derived from an EMBL/GenBank/DDBJ whole genome shotgun (WGS) entry which is preliminary data.</text>
</comment>
<comment type="catalytic activity">
    <reaction evidence="10 11">
        <text>(S)-dihydroorotate + a quinone = orotate + a quinol</text>
        <dbReference type="Rhea" id="RHEA:30187"/>
        <dbReference type="ChEBI" id="CHEBI:24646"/>
        <dbReference type="ChEBI" id="CHEBI:30839"/>
        <dbReference type="ChEBI" id="CHEBI:30864"/>
        <dbReference type="ChEBI" id="CHEBI:132124"/>
        <dbReference type="EC" id="1.3.5.2"/>
    </reaction>
</comment>
<gene>
    <name evidence="11" type="primary">pyrD</name>
    <name evidence="13" type="ORF">RM530_16450</name>
</gene>
<dbReference type="InterPro" id="IPR001295">
    <property type="entry name" value="Dihydroorotate_DH_CS"/>
</dbReference>
<dbReference type="InterPro" id="IPR005719">
    <property type="entry name" value="Dihydroorotate_DH_2"/>
</dbReference>
<comment type="cofactor">
    <cofactor evidence="11">
        <name>FMN</name>
        <dbReference type="ChEBI" id="CHEBI:58210"/>
    </cofactor>
    <text evidence="11">Binds 1 FMN per subunit.</text>
</comment>
<keyword evidence="14" id="KW-1185">Reference proteome</keyword>
<evidence type="ECO:0000256" key="8">
    <source>
        <dbReference type="ARBA" id="ARBA00023002"/>
    </source>
</evidence>
<dbReference type="RefSeq" id="WP_311366349.1">
    <property type="nucleotide sequence ID" value="NZ_JAVRIC010000030.1"/>
</dbReference>
<feature type="binding site" evidence="11">
    <location>
        <position position="302"/>
    </location>
    <ligand>
        <name>FMN</name>
        <dbReference type="ChEBI" id="CHEBI:58210"/>
    </ligand>
</feature>
<dbReference type="InterPro" id="IPR013785">
    <property type="entry name" value="Aldolase_TIM"/>
</dbReference>
<dbReference type="PANTHER" id="PTHR48109:SF4">
    <property type="entry name" value="DIHYDROOROTATE DEHYDROGENASE (QUINONE), MITOCHONDRIAL"/>
    <property type="match status" value="1"/>
</dbReference>
<feature type="binding site" evidence="11">
    <location>
        <position position="144"/>
    </location>
    <ligand>
        <name>FMN</name>
        <dbReference type="ChEBI" id="CHEBI:58210"/>
    </ligand>
</feature>
<feature type="binding site" evidence="11">
    <location>
        <position position="250"/>
    </location>
    <ligand>
        <name>FMN</name>
        <dbReference type="ChEBI" id="CHEBI:58210"/>
    </ligand>
</feature>
<comment type="subunit">
    <text evidence="11">Monomer.</text>
</comment>
<evidence type="ECO:0000256" key="7">
    <source>
        <dbReference type="ARBA" id="ARBA00022975"/>
    </source>
</evidence>
<feature type="active site" description="Nucleophile" evidence="11">
    <location>
        <position position="180"/>
    </location>
</feature>
<dbReference type="NCBIfam" id="NF003645">
    <property type="entry name" value="PRK05286.1-2"/>
    <property type="match status" value="1"/>
</dbReference>
<dbReference type="NCBIfam" id="NF003646">
    <property type="entry name" value="PRK05286.1-4"/>
    <property type="match status" value="1"/>
</dbReference>
<comment type="pathway">
    <text evidence="3 11">Pyrimidine metabolism; UMP biosynthesis via de novo pathway; orotate from (S)-dihydroorotate (quinone route): step 1/1.</text>
</comment>
<feature type="binding site" evidence="11">
    <location>
        <position position="222"/>
    </location>
    <ligand>
        <name>FMN</name>
        <dbReference type="ChEBI" id="CHEBI:58210"/>
    </ligand>
</feature>
<dbReference type="HAMAP" id="MF_00225">
    <property type="entry name" value="DHO_dh_type2"/>
    <property type="match status" value="1"/>
</dbReference>
<accession>A0ABU2WM32</accession>
<keyword evidence="9 11" id="KW-0472">Membrane</keyword>
<feature type="binding site" evidence="11">
    <location>
        <begin position="112"/>
        <end position="116"/>
    </location>
    <ligand>
        <name>substrate</name>
    </ligand>
</feature>
<dbReference type="InterPro" id="IPR012135">
    <property type="entry name" value="Dihydroorotate_DH_1_2"/>
</dbReference>
<evidence type="ECO:0000256" key="2">
    <source>
        <dbReference type="ARBA" id="ARBA00004370"/>
    </source>
</evidence>
<evidence type="ECO:0000256" key="5">
    <source>
        <dbReference type="ARBA" id="ARBA00022630"/>
    </source>
</evidence>
<dbReference type="Proteomes" id="UP001254608">
    <property type="component" value="Unassembled WGS sequence"/>
</dbReference>
<feature type="binding site" evidence="11">
    <location>
        <begin position="63"/>
        <end position="67"/>
    </location>
    <ligand>
        <name>FMN</name>
        <dbReference type="ChEBI" id="CHEBI:58210"/>
    </ligand>
</feature>
<dbReference type="EMBL" id="JAVRIC010000030">
    <property type="protein sequence ID" value="MDT0498937.1"/>
    <property type="molecule type" value="Genomic_DNA"/>
</dbReference>
<keyword evidence="6 11" id="KW-0288">FMN</keyword>
<evidence type="ECO:0000256" key="11">
    <source>
        <dbReference type="HAMAP-Rule" id="MF_00225"/>
    </source>
</evidence>
<evidence type="ECO:0000256" key="9">
    <source>
        <dbReference type="ARBA" id="ARBA00023136"/>
    </source>
</evidence>
<evidence type="ECO:0000256" key="1">
    <source>
        <dbReference type="ARBA" id="ARBA00003125"/>
    </source>
</evidence>
<dbReference type="CDD" id="cd04738">
    <property type="entry name" value="DHOD_2_like"/>
    <property type="match status" value="1"/>
</dbReference>
<dbReference type="NCBIfam" id="TIGR01036">
    <property type="entry name" value="pyrD_sub2"/>
    <property type="match status" value="1"/>
</dbReference>
<dbReference type="PANTHER" id="PTHR48109">
    <property type="entry name" value="DIHYDROOROTATE DEHYDROGENASE (QUINONE), MITOCHONDRIAL-RELATED"/>
    <property type="match status" value="1"/>
</dbReference>
<feature type="binding site" evidence="11">
    <location>
        <position position="177"/>
    </location>
    <ligand>
        <name>substrate</name>
    </ligand>
</feature>
<dbReference type="Pfam" id="PF01180">
    <property type="entry name" value="DHO_dh"/>
    <property type="match status" value="1"/>
</dbReference>
<keyword evidence="5 11" id="KW-0285">Flavoprotein</keyword>
<evidence type="ECO:0000256" key="4">
    <source>
        <dbReference type="ARBA" id="ARBA00005359"/>
    </source>
</evidence>
<evidence type="ECO:0000256" key="10">
    <source>
        <dbReference type="ARBA" id="ARBA00048639"/>
    </source>
</evidence>
<reference evidence="13 14" key="1">
    <citation type="submission" date="2023-09" db="EMBL/GenBank/DDBJ databases">
        <authorList>
            <person name="Rey-Velasco X."/>
        </authorList>
    </citation>
    <scope>NUCLEOTIDE SEQUENCE [LARGE SCALE GENOMIC DNA]</scope>
    <source>
        <strain evidence="13 14">W345</strain>
    </source>
</reference>
<evidence type="ECO:0000313" key="13">
    <source>
        <dbReference type="EMBL" id="MDT0498937.1"/>
    </source>
</evidence>
<keyword evidence="8 11" id="KW-0560">Oxidoreductase</keyword>
<comment type="function">
    <text evidence="1 11">Catalyzes the conversion of dihydroorotate to orotate with quinone as electron acceptor.</text>
</comment>
<dbReference type="EC" id="1.3.5.2" evidence="11"/>